<dbReference type="InterPro" id="IPR016181">
    <property type="entry name" value="Acyl_CoA_acyltransferase"/>
</dbReference>
<feature type="domain" description="N-acetyltransferase" evidence="1">
    <location>
        <begin position="1"/>
        <end position="150"/>
    </location>
</feature>
<dbReference type="Gene3D" id="3.40.630.30">
    <property type="match status" value="1"/>
</dbReference>
<protein>
    <recommendedName>
        <fullName evidence="1">N-acetyltransferase domain-containing protein</fullName>
    </recommendedName>
</protein>
<dbReference type="GO" id="GO:0016747">
    <property type="term" value="F:acyltransferase activity, transferring groups other than amino-acyl groups"/>
    <property type="evidence" value="ECO:0007669"/>
    <property type="project" value="InterPro"/>
</dbReference>
<dbReference type="PROSITE" id="PS51186">
    <property type="entry name" value="GNAT"/>
    <property type="match status" value="1"/>
</dbReference>
<name>A0A089HQF0_PAEDU</name>
<gene>
    <name evidence="2" type="ORF">PDUR_21845</name>
</gene>
<reference evidence="2 3" key="1">
    <citation type="submission" date="2014-08" db="EMBL/GenBank/DDBJ databases">
        <title>Comparative genomics of the Paenibacillus odorifer group.</title>
        <authorList>
            <person name="den Bakker H.C."/>
            <person name="Tsai Y.-C."/>
            <person name="Martin N."/>
            <person name="Korlach J."/>
            <person name="Wiedmann M."/>
        </authorList>
    </citation>
    <scope>NUCLEOTIDE SEQUENCE [LARGE SCALE GENOMIC DNA]</scope>
    <source>
        <strain evidence="2 3">DSM 1735</strain>
    </source>
</reference>
<accession>A0A089HQF0</accession>
<dbReference type="AlphaFoldDB" id="A0A089HQF0"/>
<dbReference type="Pfam" id="PF00583">
    <property type="entry name" value="Acetyltransf_1"/>
    <property type="match status" value="1"/>
</dbReference>
<dbReference type="SUPFAM" id="SSF55729">
    <property type="entry name" value="Acyl-CoA N-acyltransferases (Nat)"/>
    <property type="match status" value="1"/>
</dbReference>
<dbReference type="Proteomes" id="UP000029409">
    <property type="component" value="Chromosome"/>
</dbReference>
<dbReference type="CDD" id="cd04301">
    <property type="entry name" value="NAT_SF"/>
    <property type="match status" value="1"/>
</dbReference>
<evidence type="ECO:0000259" key="1">
    <source>
        <dbReference type="PROSITE" id="PS51186"/>
    </source>
</evidence>
<proteinExistence type="predicted"/>
<keyword evidence="3" id="KW-1185">Reference proteome</keyword>
<evidence type="ECO:0000313" key="3">
    <source>
        <dbReference type="Proteomes" id="UP000029409"/>
    </source>
</evidence>
<sequence>MGDKKTLENLLQFYVYDFTEFTGTDLNDDGRFGAMPDFDAYWTSGELYQPFLIKANNKTAGFVFVKNYDSKTARRHVLDHFFVLRKYRSQGVGRRAANCIFRWSPGEWGLSQLENNLPAQQFWIKIITEVTSGNFKDEYRNGKRIQTFKV</sequence>
<dbReference type="InterPro" id="IPR000182">
    <property type="entry name" value="GNAT_dom"/>
</dbReference>
<dbReference type="eggNOG" id="COG5628">
    <property type="taxonomic scope" value="Bacteria"/>
</dbReference>
<dbReference type="EMBL" id="CP009288">
    <property type="protein sequence ID" value="AIQ14251.1"/>
    <property type="molecule type" value="Genomic_DNA"/>
</dbReference>
<evidence type="ECO:0000313" key="2">
    <source>
        <dbReference type="EMBL" id="AIQ14251.1"/>
    </source>
</evidence>
<dbReference type="KEGG" id="pdu:PDUR_21845"/>
<organism evidence="2 3">
    <name type="scientific">Paenibacillus durus</name>
    <name type="common">Paenibacillus azotofixans</name>
    <dbReference type="NCBI Taxonomy" id="44251"/>
    <lineage>
        <taxon>Bacteria</taxon>
        <taxon>Bacillati</taxon>
        <taxon>Bacillota</taxon>
        <taxon>Bacilli</taxon>
        <taxon>Bacillales</taxon>
        <taxon>Paenibacillaceae</taxon>
        <taxon>Paenibacillus</taxon>
    </lineage>
</organism>